<name>A0A081RU21_PHOTE</name>
<dbReference type="GO" id="GO:0004792">
    <property type="term" value="F:thiosulfate-cyanide sulfurtransferase activity"/>
    <property type="evidence" value="ECO:0007669"/>
    <property type="project" value="TreeGrafter"/>
</dbReference>
<proteinExistence type="predicted"/>
<dbReference type="InterPro" id="IPR035985">
    <property type="entry name" value="Ubiquitin-activating_enz"/>
</dbReference>
<dbReference type="PANTHER" id="PTHR10953">
    <property type="entry name" value="UBIQUITIN-ACTIVATING ENZYME E1"/>
    <property type="match status" value="1"/>
</dbReference>
<dbReference type="InterPro" id="IPR045886">
    <property type="entry name" value="ThiF/MoeB/HesA"/>
</dbReference>
<dbReference type="Proteomes" id="UP000028002">
    <property type="component" value="Unassembled WGS sequence"/>
</dbReference>
<dbReference type="PANTHER" id="PTHR10953:SF102">
    <property type="entry name" value="ADENYLYLTRANSFERASE AND SULFURTRANSFERASE MOCS3"/>
    <property type="match status" value="1"/>
</dbReference>
<dbReference type="PATRIC" id="fig|1393735.3.peg.3289"/>
<dbReference type="InterPro" id="IPR000594">
    <property type="entry name" value="ThiF_NAD_FAD-bd"/>
</dbReference>
<dbReference type="EMBL" id="JGVH01000056">
    <property type="protein sequence ID" value="KER02174.1"/>
    <property type="molecule type" value="Genomic_DNA"/>
</dbReference>
<reference evidence="2 3" key="1">
    <citation type="submission" date="2014-03" db="EMBL/GenBank/DDBJ databases">
        <title>Draft Genome of Photorhabdus temperata Meg1.</title>
        <authorList>
            <person name="Hurst S.G.IV."/>
            <person name="Morris K."/>
            <person name="Thomas K."/>
            <person name="Tisa L.S."/>
        </authorList>
    </citation>
    <scope>NUCLEOTIDE SEQUENCE [LARGE SCALE GENOMIC DNA]</scope>
    <source>
        <strain evidence="2 3">Meg1</strain>
    </source>
</reference>
<dbReference type="GO" id="GO:0016779">
    <property type="term" value="F:nucleotidyltransferase activity"/>
    <property type="evidence" value="ECO:0007669"/>
    <property type="project" value="TreeGrafter"/>
</dbReference>
<comment type="caution">
    <text evidence="2">The sequence shown here is derived from an EMBL/GenBank/DDBJ whole genome shotgun (WGS) entry which is preliminary data.</text>
</comment>
<evidence type="ECO:0000259" key="1">
    <source>
        <dbReference type="Pfam" id="PF00899"/>
    </source>
</evidence>
<dbReference type="GO" id="GO:0008641">
    <property type="term" value="F:ubiquitin-like modifier activating enzyme activity"/>
    <property type="evidence" value="ECO:0007669"/>
    <property type="project" value="InterPro"/>
</dbReference>
<dbReference type="RefSeq" id="WP_051769631.1">
    <property type="nucleotide sequence ID" value="NZ_CAWLUD010000056.1"/>
</dbReference>
<evidence type="ECO:0000313" key="3">
    <source>
        <dbReference type="Proteomes" id="UP000028002"/>
    </source>
</evidence>
<dbReference type="Gene3D" id="3.40.50.720">
    <property type="entry name" value="NAD(P)-binding Rossmann-like Domain"/>
    <property type="match status" value="1"/>
</dbReference>
<protein>
    <submittedName>
        <fullName evidence="2">Dinucleotide-utilizing enzyme possibly involved in molybdopterin or thiamin biosynthesis</fullName>
    </submittedName>
</protein>
<evidence type="ECO:0000313" key="2">
    <source>
        <dbReference type="EMBL" id="KER02174.1"/>
    </source>
</evidence>
<dbReference type="SUPFAM" id="SSF69572">
    <property type="entry name" value="Activating enzymes of the ubiquitin-like proteins"/>
    <property type="match status" value="1"/>
</dbReference>
<sequence>MVKIARYIQAGRFESGGIFGVGSNQVLIPQKKRFESLVKIASFLKRETDSDNLYEYIKNNVSGVSEDDINFSLSLFREKNSLMSFSYFNSDDRYSRNVLYYHYLGANSKEVQEKISKSKVTIIGCGGIGNHISYLLATSGVGTISIVDSDIIEISNLTRQVLFSEKDVNFLKIDILERELLKRNSELNVKKVNLEIKHKDDLSKIEKSDLFIVSADTPFELINWVNDYCFEKKQPYLNVGYINDISVIGPFVIPGETACFSCSKVVPDYACDDELQDNLATINSDFKAATFPSVNGVAASYAFGDVMKFLGGYGEILSKNRRIGIHSRKIKIETQEIPKNERCNICGLQPK</sequence>
<feature type="domain" description="THIF-type NAD/FAD binding fold" evidence="1">
    <location>
        <begin position="108"/>
        <end position="344"/>
    </location>
</feature>
<dbReference type="AlphaFoldDB" id="A0A081RU21"/>
<dbReference type="GO" id="GO:0005737">
    <property type="term" value="C:cytoplasm"/>
    <property type="evidence" value="ECO:0007669"/>
    <property type="project" value="TreeGrafter"/>
</dbReference>
<accession>A0A081RU21</accession>
<dbReference type="Pfam" id="PF00899">
    <property type="entry name" value="ThiF"/>
    <property type="match status" value="1"/>
</dbReference>
<organism evidence="2 3">
    <name type="scientific">Photorhabdus temperata subsp. temperata Meg1</name>
    <dbReference type="NCBI Taxonomy" id="1393735"/>
    <lineage>
        <taxon>Bacteria</taxon>
        <taxon>Pseudomonadati</taxon>
        <taxon>Pseudomonadota</taxon>
        <taxon>Gammaproteobacteria</taxon>
        <taxon>Enterobacterales</taxon>
        <taxon>Morganellaceae</taxon>
        <taxon>Photorhabdus</taxon>
    </lineage>
</organism>
<gene>
    <name evidence="2" type="ORF">MEG1DRAFT_03219</name>
</gene>
<dbReference type="Gene3D" id="3.90.930.70">
    <property type="match status" value="1"/>
</dbReference>